<keyword evidence="1" id="KW-0413">Isomerase</keyword>
<keyword evidence="2" id="KW-1185">Reference proteome</keyword>
<evidence type="ECO:0000313" key="1">
    <source>
        <dbReference type="EMBL" id="AHH03844.1"/>
    </source>
</evidence>
<evidence type="ECO:0000313" key="2">
    <source>
        <dbReference type="Proteomes" id="UP000019269"/>
    </source>
</evidence>
<sequence length="78" mass="8915">MKAYEITLEESIKLLDAKLEKNGIIVKTIPLSKNKVGNKIYVYKQNDKLYAKIKRKKVDLPTNIDLDQIDAAYVCGLM</sequence>
<organism evidence="1 2">
    <name type="scientific">Borrelia nietonii YOR</name>
    <dbReference type="NCBI Taxonomy" id="1293576"/>
    <lineage>
        <taxon>Bacteria</taxon>
        <taxon>Pseudomonadati</taxon>
        <taxon>Spirochaetota</taxon>
        <taxon>Spirochaetia</taxon>
        <taxon>Spirochaetales</taxon>
        <taxon>Borreliaceae</taxon>
        <taxon>Borrelia</taxon>
        <taxon>Borrelia nietonii</taxon>
    </lineage>
</organism>
<protein>
    <submittedName>
        <fullName evidence="1">DNA topoisomerase I</fullName>
        <ecNumber evidence="1">5.99.1.2</ecNumber>
    </submittedName>
</protein>
<proteinExistence type="predicted"/>
<dbReference type="GO" id="GO:0016853">
    <property type="term" value="F:isomerase activity"/>
    <property type="evidence" value="ECO:0007669"/>
    <property type="project" value="UniProtKB-KW"/>
</dbReference>
<accession>A0ABN4C4K7</accession>
<dbReference type="EMBL" id="CP004146">
    <property type="protein sequence ID" value="AHH03844.1"/>
    <property type="molecule type" value="Genomic_DNA"/>
</dbReference>
<name>A0ABN4C4K7_9SPIR</name>
<dbReference type="EC" id="5.99.1.2" evidence="1"/>
<dbReference type="Proteomes" id="UP000019269">
    <property type="component" value="Chromosome"/>
</dbReference>
<gene>
    <name evidence="1" type="ORF">BHY_0893</name>
</gene>
<reference evidence="1" key="1">
    <citation type="submission" date="2013-02" db="EMBL/GenBank/DDBJ databases">
        <title>Comparative genomics of Borrelia species.</title>
        <authorList>
            <person name="Schwan T.G."/>
            <person name="Raffel S.J."/>
            <person name="Porcella S.F."/>
        </authorList>
    </citation>
    <scope>NUCLEOTIDE SEQUENCE [LARGE SCALE GENOMIC DNA]</scope>
    <source>
        <strain evidence="1">YOR</strain>
    </source>
</reference>